<dbReference type="RefSeq" id="WP_098503122.1">
    <property type="nucleotide sequence ID" value="NZ_PDJQ01000001.1"/>
</dbReference>
<gene>
    <name evidence="1" type="ORF">A9A59_0880</name>
</gene>
<protein>
    <submittedName>
        <fullName evidence="1">Uncharacterized protein</fullName>
    </submittedName>
</protein>
<name>A0A2A9HD34_TEPT2</name>
<dbReference type="EMBL" id="PDJQ01000001">
    <property type="protein sequence ID" value="PFG73678.1"/>
    <property type="molecule type" value="Genomic_DNA"/>
</dbReference>
<sequence>MPVPPAPSAPPRLEGRYVLFEPVVPGALDPAARDLFLAASERGASGADPAALAGSLAALAAGRCAAWVVHLRPALPAALAWLSADPGRAADAGLLLGRAGLSWRAPRIAGPAAAEALLLLLGYAFETRGFLSVAVRAALRPRRSTRPVPILVSEWPALRASLAFRAAR</sequence>
<proteinExistence type="predicted"/>
<accession>A0A2A9HD34</accession>
<evidence type="ECO:0000313" key="2">
    <source>
        <dbReference type="Proteomes" id="UP000223071"/>
    </source>
</evidence>
<reference evidence="1 2" key="1">
    <citation type="submission" date="2017-09" db="EMBL/GenBank/DDBJ databases">
        <title>Sequencing the genomes of two abundant thermophiles in Great Basin hot springs: Thermocrinis jamiesonii and novel Chloroflexi Thermoflexus hugenholtzii.</title>
        <authorList>
            <person name="Hedlund B."/>
        </authorList>
    </citation>
    <scope>NUCLEOTIDE SEQUENCE [LARGE SCALE GENOMIC DNA]</scope>
    <source>
        <strain evidence="1 2">G233</strain>
    </source>
</reference>
<dbReference type="Proteomes" id="UP000223071">
    <property type="component" value="Unassembled WGS sequence"/>
</dbReference>
<organism evidence="1 2">
    <name type="scientific">Tepidiforma thermophila (strain KCTC 52669 / CGMCC 1.13589 / G233)</name>
    <dbReference type="NCBI Taxonomy" id="2761530"/>
    <lineage>
        <taxon>Bacteria</taxon>
        <taxon>Bacillati</taxon>
        <taxon>Chloroflexota</taxon>
        <taxon>Tepidiformia</taxon>
        <taxon>Tepidiformales</taxon>
        <taxon>Tepidiformaceae</taxon>
        <taxon>Tepidiforma</taxon>
    </lineage>
</organism>
<comment type="caution">
    <text evidence="1">The sequence shown here is derived from an EMBL/GenBank/DDBJ whole genome shotgun (WGS) entry which is preliminary data.</text>
</comment>
<keyword evidence="2" id="KW-1185">Reference proteome</keyword>
<evidence type="ECO:0000313" key="1">
    <source>
        <dbReference type="EMBL" id="PFG73678.1"/>
    </source>
</evidence>
<dbReference type="AlphaFoldDB" id="A0A2A9HD34"/>